<feature type="region of interest" description="Disordered" evidence="2">
    <location>
        <begin position="1"/>
        <end position="33"/>
    </location>
</feature>
<proteinExistence type="predicted"/>
<feature type="domain" description="DUF5745" evidence="3">
    <location>
        <begin position="100"/>
        <end position="146"/>
    </location>
</feature>
<feature type="compositionally biased region" description="Basic and acidic residues" evidence="2">
    <location>
        <begin position="504"/>
        <end position="532"/>
    </location>
</feature>
<dbReference type="Proteomes" id="UP001648503">
    <property type="component" value="Unassembled WGS sequence"/>
</dbReference>
<evidence type="ECO:0000313" key="5">
    <source>
        <dbReference type="Proteomes" id="UP001648503"/>
    </source>
</evidence>
<gene>
    <name evidence="4" type="ORF">BASA50_009460</name>
</gene>
<sequence length="824" mass="94358">MSSRLDGQDKLRVPTKKREKAMLRSSINPDPDSASRDEIIAVSRVNALLARIHVPITIASISECVSSLWVAILEGLFETRLPGVVGMSNTTSESSESLRRSNRLQNAQAVIWVLEMEVLHSELPHIKAEDVVDGDPHTLVDLIDIIWELSQALEGGKAKSPEILAHLTEDHADNSGRPSGILDEDSADSVIHTPQMSEIGDGQHMDSLEDISTINSQESMSDDLSIKPLHDYPTHRSLLPSSELASSILALQRAQTAFRPRRDPSLSTVASGMSRAQKKNLSATKSTGLRIPSKAKPNHRHDEALEHSRTSKRATKHSNPPMKDNALSDRVDGGALKRMFQEREVDAGLTTKNGITGDMKRPSFERNTSELYSPIRGSDRSGTFIPENVTPRSKFDGKHIQFCLPDEKYNTPPILQVLSNDTPYTKALKIRRAMLLRQKHAVSGRSPLILQAKLKRMRKQHQRVLKSGTESRLFRESSFTDLSDHRSFQDHYHPSETKEDEWDSLNHKEQTEEYSKSSIDSHGDLKNEDNKRVPKHHSKMTRGSTHVPNNTKDLDSLSQAEHNILNFESRVRRMIPLVHTRLPSEPQRERLWNSQLKTWVHALDDQIWTQKVEQKKKHTELGNRSLVYFAQTEAAKAHNLSMRKAQNFAKNKAKVDLDEQVRRVKRMERLYRTAEEEANRIADQRKFKEENMVKGLMDEYIKSQRTAILEERRFAKDIQNSREAERKLKEISQHNLYPFFIYISLLSEQLADAKRDEAMVKMAQQEEIRALVREQKEHSKNRIRQVKQKLNQDWSDVHFEENAASLIRKNLSFRIVPSRRQKQQ</sequence>
<dbReference type="EMBL" id="JAFCIX010000435">
    <property type="protein sequence ID" value="KAH6590198.1"/>
    <property type="molecule type" value="Genomic_DNA"/>
</dbReference>
<dbReference type="Pfam" id="PF19016">
    <property type="entry name" value="DUF5745"/>
    <property type="match status" value="1"/>
</dbReference>
<comment type="caution">
    <text evidence="4">The sequence shown here is derived from an EMBL/GenBank/DDBJ whole genome shotgun (WGS) entry which is preliminary data.</text>
</comment>
<evidence type="ECO:0000259" key="3">
    <source>
        <dbReference type="Pfam" id="PF19016"/>
    </source>
</evidence>
<dbReference type="InterPro" id="IPR026619">
    <property type="entry name" value="CEP95"/>
</dbReference>
<dbReference type="InterPro" id="IPR044039">
    <property type="entry name" value="DUF5745"/>
</dbReference>
<feature type="compositionally biased region" description="Basic and acidic residues" evidence="2">
    <location>
        <begin position="484"/>
        <end position="497"/>
    </location>
</feature>
<reference evidence="4 5" key="1">
    <citation type="submission" date="2021-02" db="EMBL/GenBank/DDBJ databases">
        <title>Variation within the Batrachochytrium salamandrivorans European outbreak.</title>
        <authorList>
            <person name="Kelly M."/>
            <person name="Pasmans F."/>
            <person name="Shea T.P."/>
            <person name="Munoz J.F."/>
            <person name="Carranza S."/>
            <person name="Cuomo C.A."/>
            <person name="Martel A."/>
        </authorList>
    </citation>
    <scope>NUCLEOTIDE SEQUENCE [LARGE SCALE GENOMIC DNA]</scope>
    <source>
        <strain evidence="4 5">AMFP18/2</strain>
    </source>
</reference>
<organism evidence="4 5">
    <name type="scientific">Batrachochytrium salamandrivorans</name>
    <dbReference type="NCBI Taxonomy" id="1357716"/>
    <lineage>
        <taxon>Eukaryota</taxon>
        <taxon>Fungi</taxon>
        <taxon>Fungi incertae sedis</taxon>
        <taxon>Chytridiomycota</taxon>
        <taxon>Chytridiomycota incertae sedis</taxon>
        <taxon>Chytridiomycetes</taxon>
        <taxon>Rhizophydiales</taxon>
        <taxon>Rhizophydiales incertae sedis</taxon>
        <taxon>Batrachochytrium</taxon>
    </lineage>
</organism>
<evidence type="ECO:0000256" key="2">
    <source>
        <dbReference type="SAM" id="MobiDB-lite"/>
    </source>
</evidence>
<keyword evidence="5" id="KW-1185">Reference proteome</keyword>
<accession>A0ABQ8F3X6</accession>
<name>A0ABQ8F3X6_9FUNG</name>
<dbReference type="PANTHER" id="PTHR22545:SF0">
    <property type="entry name" value="CENTROSOMAL PROTEIN OF 95 KDA"/>
    <property type="match status" value="1"/>
</dbReference>
<dbReference type="PANTHER" id="PTHR22545">
    <property type="entry name" value="CENTROSOMAL PROTEIN OF 95 KDA"/>
    <property type="match status" value="1"/>
</dbReference>
<feature type="coiled-coil region" evidence="1">
    <location>
        <begin position="650"/>
        <end position="691"/>
    </location>
</feature>
<evidence type="ECO:0000256" key="1">
    <source>
        <dbReference type="SAM" id="Coils"/>
    </source>
</evidence>
<keyword evidence="1" id="KW-0175">Coiled coil</keyword>
<feature type="region of interest" description="Disordered" evidence="2">
    <location>
        <begin position="484"/>
        <end position="554"/>
    </location>
</feature>
<feature type="compositionally biased region" description="Basic and acidic residues" evidence="2">
    <location>
        <begin position="300"/>
        <end position="309"/>
    </location>
</feature>
<feature type="region of interest" description="Disordered" evidence="2">
    <location>
        <begin position="255"/>
        <end position="329"/>
    </location>
</feature>
<feature type="compositionally biased region" description="Basic and acidic residues" evidence="2">
    <location>
        <begin position="1"/>
        <end position="12"/>
    </location>
</feature>
<feature type="compositionally biased region" description="Polar residues" evidence="2">
    <location>
        <begin position="541"/>
        <end position="554"/>
    </location>
</feature>
<evidence type="ECO:0000313" key="4">
    <source>
        <dbReference type="EMBL" id="KAH6590198.1"/>
    </source>
</evidence>
<protein>
    <recommendedName>
        <fullName evidence="3">DUF5745 domain-containing protein</fullName>
    </recommendedName>
</protein>